<dbReference type="Pfam" id="PF01479">
    <property type="entry name" value="S4"/>
    <property type="match status" value="1"/>
</dbReference>
<feature type="domain" description="RNA-binding S4" evidence="9">
    <location>
        <begin position="14"/>
        <end position="48"/>
    </location>
</feature>
<dbReference type="InterPro" id="IPR050343">
    <property type="entry name" value="RsuA_PseudoU_synthase"/>
</dbReference>
<dbReference type="SUPFAM" id="SSF55120">
    <property type="entry name" value="Pseudouridine synthase"/>
    <property type="match status" value="1"/>
</dbReference>
<dbReference type="SUPFAM" id="SSF55174">
    <property type="entry name" value="Alpha-L RNA-binding motif"/>
    <property type="match status" value="1"/>
</dbReference>
<dbReference type="CDD" id="cd00165">
    <property type="entry name" value="S4"/>
    <property type="match status" value="1"/>
</dbReference>
<evidence type="ECO:0000256" key="1">
    <source>
        <dbReference type="ARBA" id="ARBA00000073"/>
    </source>
</evidence>
<evidence type="ECO:0000256" key="3">
    <source>
        <dbReference type="ARBA" id="ARBA00023235"/>
    </source>
</evidence>
<dbReference type="Gene3D" id="3.10.290.10">
    <property type="entry name" value="RNA-binding S4 domain"/>
    <property type="match status" value="1"/>
</dbReference>
<reference evidence="10 11" key="1">
    <citation type="submission" date="2020-06" db="EMBL/GenBank/DDBJ databases">
        <authorList>
            <person name="Grouzdev D.S."/>
        </authorList>
    </citation>
    <scope>NUCLEOTIDE SEQUENCE [LARGE SCALE GENOMIC DNA]</scope>
    <source>
        <strain evidence="10 11">HO-A22</strain>
    </source>
</reference>
<dbReference type="InterPro" id="IPR020103">
    <property type="entry name" value="PsdUridine_synth_cat_dom_sf"/>
</dbReference>
<dbReference type="Gene3D" id="3.30.70.580">
    <property type="entry name" value="Pseudouridine synthase I, catalytic domain, N-terminal subdomain"/>
    <property type="match status" value="1"/>
</dbReference>
<dbReference type="InterPro" id="IPR000748">
    <property type="entry name" value="PsdUridine_synth_RsuA/RluB/E/F"/>
</dbReference>
<dbReference type="NCBIfam" id="TIGR00093">
    <property type="entry name" value="pseudouridine synthase"/>
    <property type="match status" value="1"/>
</dbReference>
<dbReference type="InterPro" id="IPR036986">
    <property type="entry name" value="S4_RNA-bd_sf"/>
</dbReference>
<comment type="catalytic activity">
    <reaction evidence="1">
        <text>a uridine in RNA = a pseudouridine in RNA</text>
        <dbReference type="Rhea" id="RHEA:48348"/>
        <dbReference type="Rhea" id="RHEA-COMP:12068"/>
        <dbReference type="Rhea" id="RHEA-COMP:12069"/>
        <dbReference type="ChEBI" id="CHEBI:65314"/>
        <dbReference type="ChEBI" id="CHEBI:65315"/>
    </reaction>
</comment>
<keyword evidence="6" id="KW-0694">RNA-binding</keyword>
<evidence type="ECO:0000256" key="2">
    <source>
        <dbReference type="ARBA" id="ARBA00008348"/>
    </source>
</evidence>
<dbReference type="PANTHER" id="PTHR47683">
    <property type="entry name" value="PSEUDOURIDINE SYNTHASE FAMILY PROTEIN-RELATED"/>
    <property type="match status" value="1"/>
</dbReference>
<dbReference type="InterPro" id="IPR018496">
    <property type="entry name" value="PsdUridine_synth_RsuA/RluB_CS"/>
</dbReference>
<comment type="similarity">
    <text evidence="2 7">Belongs to the pseudouridine synthase RsuA family.</text>
</comment>
<comment type="catalytic activity">
    <reaction evidence="4">
        <text>uridine(35) in tRNA(Tyr) = pseudouridine(35) in tRNA(Tyr)</text>
        <dbReference type="Rhea" id="RHEA:60556"/>
        <dbReference type="Rhea" id="RHEA-COMP:15607"/>
        <dbReference type="Rhea" id="RHEA-COMP:15608"/>
        <dbReference type="ChEBI" id="CHEBI:65314"/>
        <dbReference type="ChEBI" id="CHEBI:65315"/>
    </reaction>
</comment>
<evidence type="ECO:0000259" key="8">
    <source>
        <dbReference type="Pfam" id="PF00849"/>
    </source>
</evidence>
<dbReference type="InterPro" id="IPR042092">
    <property type="entry name" value="PsdUridine_s_RsuA/RluB/E/F_cat"/>
</dbReference>
<sequence length="247" mass="27228">MTGDVGKRVTIARALSKLGYCSRTQAEKLVLEGRVSIGGRKATDLAQWVDIEKDNLAVDGKAVQAEDKIYLMLNKPRGLVTTRHDPEGRPTVFDCLGDNDAQFLSPVGRLDKASEGLLLFTNDTVLAQRLLDPQTHLGKVYHVQISGEIGDAKLRAMVDGVAEGGEHLRAARAEHLRGGDKNSWIEVELKEGRNRQIRRMLDVLGFEVLRLVRVSIGEIVLGALAKGASRSLTTDEVRYLRHRTGQQ</sequence>
<evidence type="ECO:0000256" key="7">
    <source>
        <dbReference type="RuleBase" id="RU003887"/>
    </source>
</evidence>
<dbReference type="PROSITE" id="PS01149">
    <property type="entry name" value="PSI_RSU"/>
    <property type="match status" value="1"/>
</dbReference>
<dbReference type="PANTHER" id="PTHR47683:SF2">
    <property type="entry name" value="RNA-BINDING S4 DOMAIN-CONTAINING PROTEIN"/>
    <property type="match status" value="1"/>
</dbReference>
<dbReference type="GO" id="GO:0003723">
    <property type="term" value="F:RNA binding"/>
    <property type="evidence" value="ECO:0007669"/>
    <property type="project" value="UniProtKB-KW"/>
</dbReference>
<dbReference type="PROSITE" id="PS50889">
    <property type="entry name" value="S4"/>
    <property type="match status" value="1"/>
</dbReference>
<accession>A0A7Y6QAG1</accession>
<evidence type="ECO:0000256" key="6">
    <source>
        <dbReference type="PROSITE-ProRule" id="PRU00182"/>
    </source>
</evidence>
<dbReference type="Gene3D" id="3.30.70.1560">
    <property type="entry name" value="Alpha-L RNA-binding motif"/>
    <property type="match status" value="1"/>
</dbReference>
<comment type="catalytic activity">
    <reaction evidence="5">
        <text>uridine(2604) in 23S rRNA = pseudouridine(2604) in 23S rRNA</text>
        <dbReference type="Rhea" id="RHEA:38875"/>
        <dbReference type="Rhea" id="RHEA-COMP:10093"/>
        <dbReference type="Rhea" id="RHEA-COMP:10094"/>
        <dbReference type="ChEBI" id="CHEBI:65314"/>
        <dbReference type="ChEBI" id="CHEBI:65315"/>
        <dbReference type="EC" id="5.4.99.21"/>
    </reaction>
</comment>
<dbReference type="Pfam" id="PF00849">
    <property type="entry name" value="PseudoU_synth_2"/>
    <property type="match status" value="1"/>
</dbReference>
<dbReference type="CDD" id="cd02870">
    <property type="entry name" value="PseudoU_synth_RsuA_like"/>
    <property type="match status" value="1"/>
</dbReference>
<protein>
    <recommendedName>
        <fullName evidence="7">Pseudouridine synthase</fullName>
        <ecNumber evidence="7">5.4.99.-</ecNumber>
    </recommendedName>
</protein>
<dbReference type="GO" id="GO:0000455">
    <property type="term" value="P:enzyme-directed rRNA pseudouridine synthesis"/>
    <property type="evidence" value="ECO:0007669"/>
    <property type="project" value="UniProtKB-ARBA"/>
</dbReference>
<dbReference type="EC" id="5.4.99.-" evidence="7"/>
<dbReference type="InterPro" id="IPR002942">
    <property type="entry name" value="S4_RNA-bd"/>
</dbReference>
<evidence type="ECO:0000313" key="10">
    <source>
        <dbReference type="EMBL" id="NVD42012.1"/>
    </source>
</evidence>
<keyword evidence="11" id="KW-1185">Reference proteome</keyword>
<organism evidence="10 11">
    <name type="scientific">Ensifer oleiphilus</name>
    <dbReference type="NCBI Taxonomy" id="2742698"/>
    <lineage>
        <taxon>Bacteria</taxon>
        <taxon>Pseudomonadati</taxon>
        <taxon>Pseudomonadota</taxon>
        <taxon>Alphaproteobacteria</taxon>
        <taxon>Hyphomicrobiales</taxon>
        <taxon>Rhizobiaceae</taxon>
        <taxon>Sinorhizobium/Ensifer group</taxon>
        <taxon>Ensifer</taxon>
    </lineage>
</organism>
<dbReference type="InterPro" id="IPR020094">
    <property type="entry name" value="TruA/RsuA/RluB/E/F_N"/>
</dbReference>
<comment type="caution">
    <text evidence="10">The sequence shown here is derived from an EMBL/GenBank/DDBJ whole genome shotgun (WGS) entry which is preliminary data.</text>
</comment>
<evidence type="ECO:0000259" key="9">
    <source>
        <dbReference type="Pfam" id="PF01479"/>
    </source>
</evidence>
<dbReference type="AlphaFoldDB" id="A0A7Y6QAG1"/>
<name>A0A7Y6QAG1_9HYPH</name>
<dbReference type="Proteomes" id="UP000520198">
    <property type="component" value="Unassembled WGS sequence"/>
</dbReference>
<feature type="domain" description="Pseudouridine synthase RsuA/RluA-like" evidence="8">
    <location>
        <begin position="70"/>
        <end position="201"/>
    </location>
</feature>
<gene>
    <name evidence="10" type="ORF">HT585_24405</name>
</gene>
<dbReference type="InterPro" id="IPR006145">
    <property type="entry name" value="PsdUridine_synth_RsuA/RluA"/>
</dbReference>
<keyword evidence="3 7" id="KW-0413">Isomerase</keyword>
<proteinExistence type="inferred from homology"/>
<dbReference type="EMBL" id="JABWDU010000007">
    <property type="protein sequence ID" value="NVD42012.1"/>
    <property type="molecule type" value="Genomic_DNA"/>
</dbReference>
<evidence type="ECO:0000256" key="4">
    <source>
        <dbReference type="ARBA" id="ARBA00036390"/>
    </source>
</evidence>
<evidence type="ECO:0000256" key="5">
    <source>
        <dbReference type="ARBA" id="ARBA00036535"/>
    </source>
</evidence>
<evidence type="ECO:0000313" key="11">
    <source>
        <dbReference type="Proteomes" id="UP000520198"/>
    </source>
</evidence>
<dbReference type="GO" id="GO:0160138">
    <property type="term" value="F:23S rRNA pseudouridine(2604) synthase activity"/>
    <property type="evidence" value="ECO:0007669"/>
    <property type="project" value="UniProtKB-EC"/>
</dbReference>